<dbReference type="STRING" id="268505.A0A2A9P697"/>
<dbReference type="OrthoDB" id="415532at2759"/>
<feature type="repeat" description="WD" evidence="1">
    <location>
        <begin position="262"/>
        <end position="303"/>
    </location>
</feature>
<keyword evidence="5" id="KW-1185">Reference proteome</keyword>
<reference evidence="4 5" key="2">
    <citation type="journal article" date="2017" name="Sci. Rep.">
        <title>Ant-infecting Ophiocordyceps genomes reveal a high diversity of potential behavioral manipulation genes and a possible major role for enterotoxins.</title>
        <authorList>
            <person name="de Bekker C."/>
            <person name="Ohm R.A."/>
            <person name="Evans H.C."/>
            <person name="Brachmann A."/>
            <person name="Hughes D.P."/>
        </authorList>
    </citation>
    <scope>NUCLEOTIDE SEQUENCE [LARGE SCALE GENOMIC DNA]</scope>
    <source>
        <strain evidence="4 5">SC16a</strain>
    </source>
</reference>
<dbReference type="CDD" id="cd00200">
    <property type="entry name" value="WD40"/>
    <property type="match status" value="1"/>
</dbReference>
<dbReference type="InterPro" id="IPR025340">
    <property type="entry name" value="DUF4246"/>
</dbReference>
<dbReference type="EMBL" id="LAZP02000466">
    <property type="protein sequence ID" value="PFH57035.1"/>
    <property type="molecule type" value="Genomic_DNA"/>
</dbReference>
<evidence type="ECO:0000259" key="3">
    <source>
        <dbReference type="Pfam" id="PF21666"/>
    </source>
</evidence>
<dbReference type="PROSITE" id="PS50294">
    <property type="entry name" value="WD_REPEATS_REGION"/>
    <property type="match status" value="3"/>
</dbReference>
<dbReference type="SUPFAM" id="SSF50978">
    <property type="entry name" value="WD40 repeat-like"/>
    <property type="match status" value="1"/>
</dbReference>
<organism evidence="4 5">
    <name type="scientific">Ophiocordyceps unilateralis</name>
    <name type="common">Zombie-ant fungus</name>
    <name type="synonym">Torrubia unilateralis</name>
    <dbReference type="NCBI Taxonomy" id="268505"/>
    <lineage>
        <taxon>Eukaryota</taxon>
        <taxon>Fungi</taxon>
        <taxon>Dikarya</taxon>
        <taxon>Ascomycota</taxon>
        <taxon>Pezizomycotina</taxon>
        <taxon>Sordariomycetes</taxon>
        <taxon>Hypocreomycetidae</taxon>
        <taxon>Hypocreales</taxon>
        <taxon>Ophiocordycipitaceae</taxon>
        <taxon>Ophiocordyceps</taxon>
    </lineage>
</organism>
<accession>A0A2A9P697</accession>
<feature type="domain" description="DUF4246" evidence="2">
    <location>
        <begin position="438"/>
        <end position="901"/>
    </location>
</feature>
<keyword evidence="1" id="KW-0853">WD repeat</keyword>
<feature type="domain" description="DUF4246" evidence="3">
    <location>
        <begin position="352"/>
        <end position="420"/>
    </location>
</feature>
<evidence type="ECO:0000313" key="4">
    <source>
        <dbReference type="EMBL" id="PFH57035.1"/>
    </source>
</evidence>
<reference evidence="4 5" key="1">
    <citation type="journal article" date="2015" name="BMC Genomics">
        <title>Gene expression during zombie ant biting behavior reflects the complexity underlying fungal parasitic behavioral manipulation.</title>
        <authorList>
            <person name="de Bekker C."/>
            <person name="Ohm R.A."/>
            <person name="Loreto R.G."/>
            <person name="Sebastian A."/>
            <person name="Albert I."/>
            <person name="Merrow M."/>
            <person name="Brachmann A."/>
            <person name="Hughes D.P."/>
        </authorList>
    </citation>
    <scope>NUCLEOTIDE SEQUENCE [LARGE SCALE GENOMIC DNA]</scope>
    <source>
        <strain evidence="4 5">SC16a</strain>
    </source>
</reference>
<dbReference type="InterPro" id="IPR049207">
    <property type="entry name" value="DUF4246_N"/>
</dbReference>
<dbReference type="InterPro" id="IPR015943">
    <property type="entry name" value="WD40/YVTN_repeat-like_dom_sf"/>
</dbReference>
<dbReference type="Gene3D" id="2.130.10.10">
    <property type="entry name" value="YVTN repeat-like/Quinoprotein amine dehydrogenase"/>
    <property type="match status" value="1"/>
</dbReference>
<dbReference type="PROSITE" id="PS50082">
    <property type="entry name" value="WD_REPEATS_2"/>
    <property type="match status" value="4"/>
</dbReference>
<feature type="repeat" description="WD" evidence="1">
    <location>
        <begin position="304"/>
        <end position="336"/>
    </location>
</feature>
<feature type="repeat" description="WD" evidence="1">
    <location>
        <begin position="219"/>
        <end position="260"/>
    </location>
</feature>
<gene>
    <name evidence="4" type="ORF">XA68_15594</name>
</gene>
<sequence length="928" mass="104034">MFYRPELDEIPEHLKSEGNGWYAIFNVAVPRTLDVQLLHGIETDTFPTCVQFSPDDSLLAAGFGERVRVWRGADYRTICNLDHDSEQDPGVRETCYNRVRSLCFFPDGRNLAVGHEAGAICLWDIKEEDEMAIFYHERAVTALTVSPDAKTVLSVVEGGTVSQWDVSSKQQIHSISLDAEYLGGLALASDGSRLAVGVKSSAQIYQLPGFHYMQRLGSEHGHRDVVTSVAYSPGQDKLASASLDQTCKVWRMDNENTLQHTLEGHGNFVLHVRWTPCGQWLLSGSKDGTVQLWDPHTGNAQLSLKAHGNSVLDVSFARDGHRFVTAGGDERLRIWSFHPHASTKLDDATARPGCGLPLGFVNPLVKHFPSLNSSKYSDWCIKALLIREVCMMKMVEDVTNEPKWWLDASSPDACARWKQEALDRNWAGYRKYGDFTPAMTDACINEICLKAEVFQKTGLVPIFDAYACAVKSVVASDLISRLQSAASSLEDAPEEQVQHLVHPSLWPFIYGRTRILTKDTINVHNCLASIGRGELLASPDAAQAELKPRWPEEDCQPSPLSVLYQWLPSEVKIDSNGHSSIDSYINNLHPTHHAQLYSVINSFIEKSLPAWDLIYRWPSRELGSCYKETFDGLGFRRIETLYGGPVCTVSSICDKLGCCPESRPLAPGESKRKRDEMCDDGYKSSNRARLDKEWYEATHPLFVPDAVEPVNEDKPKSRFTPFSLRPDEINTSAFFNHASRIQVIVKLVTINLTPESPAYHGGKWHVEGQLGDHICATALFLYDDENVGDSGVAFRVSCTQEYVADQMDGQWGDHWSMTRIFALDSDDWMKNKLQDLGSTLLRQGRAIFFPNIFLQRILPFSLTDISRPGHRKMLALFLVDPAIPIISTANVPPQQPGWREEHEGADDGVSQAEAKRIFEEFLDKRYVL</sequence>
<proteinExistence type="predicted"/>
<dbReference type="Pfam" id="PF00400">
    <property type="entry name" value="WD40"/>
    <property type="match status" value="5"/>
</dbReference>
<evidence type="ECO:0000259" key="2">
    <source>
        <dbReference type="Pfam" id="PF14033"/>
    </source>
</evidence>
<evidence type="ECO:0000256" key="1">
    <source>
        <dbReference type="PROSITE-ProRule" id="PRU00221"/>
    </source>
</evidence>
<dbReference type="Proteomes" id="UP000037136">
    <property type="component" value="Unassembled WGS sequence"/>
</dbReference>
<dbReference type="InterPro" id="IPR001680">
    <property type="entry name" value="WD40_rpt"/>
</dbReference>
<feature type="repeat" description="WD" evidence="1">
    <location>
        <begin position="133"/>
        <end position="174"/>
    </location>
</feature>
<evidence type="ECO:0000313" key="5">
    <source>
        <dbReference type="Proteomes" id="UP000037136"/>
    </source>
</evidence>
<dbReference type="AlphaFoldDB" id="A0A2A9P697"/>
<dbReference type="Pfam" id="PF21666">
    <property type="entry name" value="DUF4246_N"/>
    <property type="match status" value="1"/>
</dbReference>
<dbReference type="SMART" id="SM00320">
    <property type="entry name" value="WD40"/>
    <property type="match status" value="7"/>
</dbReference>
<dbReference type="InterPro" id="IPR049192">
    <property type="entry name" value="DUF4246_C"/>
</dbReference>
<dbReference type="PANTHER" id="PTHR33119:SF1">
    <property type="entry name" value="FE2OG DIOXYGENASE DOMAIN-CONTAINING PROTEIN"/>
    <property type="match status" value="1"/>
</dbReference>
<protein>
    <submittedName>
        <fullName evidence="4">Uncharacterized protein</fullName>
    </submittedName>
</protein>
<name>A0A2A9P697_OPHUN</name>
<dbReference type="PANTHER" id="PTHR33119">
    <property type="entry name" value="IFI3P"/>
    <property type="match status" value="1"/>
</dbReference>
<dbReference type="Pfam" id="PF14033">
    <property type="entry name" value="DUF4246"/>
    <property type="match status" value="1"/>
</dbReference>
<dbReference type="InterPro" id="IPR036322">
    <property type="entry name" value="WD40_repeat_dom_sf"/>
</dbReference>
<comment type="caution">
    <text evidence="4">The sequence shown here is derived from an EMBL/GenBank/DDBJ whole genome shotgun (WGS) entry which is preliminary data.</text>
</comment>